<sequence length="663" mass="77917">MGLHPSAAHFVAEHYLFDAKNEQETYSYYGLWNLVLYNVGYHNEHHDFPYIPGKNLPLVRKIAAEFYDSLEHHDSCIAVLYDFVVSSKMGPFRRLKRPATVGQQQYSSNPTRKYVCDVAKNTNNTDQNKENSKKEEEQAILDYCLAQLDKIIAIEKLSFKSLFQICVHNIQRIFCNKLVENKVPGKVKKKLIDQCLEQYFKEEQQEDVYEGFLRLIKVLHRFASLRTNMNDVGLAMQVCQVFTEFLESKEENDKKAIFSSIPRDAEFYLEALVVISKLKAKHLKMISLLFDLKVGEQCQMTDFLLIIIMDMIECKDWKRAITWVDFFDIKDKFPFEEIVCRLMVDNQENMLKTFVGEEPERRLKMIAYLDKLVGIKMKRKGDLSPMESLLLENTKRLEKAIPKYLKEYDLSESVAINALDLRRREYLMYNHYMWKRDDISKENYDATVQEILAESPYVCDYFLEYLCRMRLENQYPSKLRRFKRDCPEEENEVHRKIEQEDAEKEILENAEEEYCELFGLPVEVVNNWQGLQKVIKSISNENIVGIDCEWKPSFSAISQQVSLIQIAASKAIYLVDVMVLERKNLSEEQWLCFFEALFCTEQPRKIGFDFRNDLNVLKNTFPFLSKIASKVQNLICLYRLLIHVSESPEASDRFSKMIQPPSS</sequence>
<dbReference type="GO" id="GO:0042284">
    <property type="term" value="F:sphingolipid delta-4 desaturase activity"/>
    <property type="evidence" value="ECO:0007669"/>
    <property type="project" value="TreeGrafter"/>
</dbReference>
<evidence type="ECO:0000313" key="3">
    <source>
        <dbReference type="Proteomes" id="UP000887574"/>
    </source>
</evidence>
<dbReference type="PANTHER" id="PTHR12879">
    <property type="entry name" value="SPHINGOLIPID DELTA 4 DESATURASE/C-4 HYDROXYLASE PROTEIN DES2"/>
    <property type="match status" value="1"/>
</dbReference>
<accession>A0A915EA72</accession>
<protein>
    <submittedName>
        <fullName evidence="4">3'-5' exonuclease domain-containing protein</fullName>
    </submittedName>
</protein>
<dbReference type="WBParaSite" id="jg3705">
    <property type="protein sequence ID" value="jg3705"/>
    <property type="gene ID" value="jg3705"/>
</dbReference>
<dbReference type="GO" id="GO:0008408">
    <property type="term" value="F:3'-5' exonuclease activity"/>
    <property type="evidence" value="ECO:0007669"/>
    <property type="project" value="InterPro"/>
</dbReference>
<evidence type="ECO:0000313" key="4">
    <source>
        <dbReference type="WBParaSite" id="jg3705"/>
    </source>
</evidence>
<organism evidence="3 4">
    <name type="scientific">Ditylenchus dipsaci</name>
    <dbReference type="NCBI Taxonomy" id="166011"/>
    <lineage>
        <taxon>Eukaryota</taxon>
        <taxon>Metazoa</taxon>
        <taxon>Ecdysozoa</taxon>
        <taxon>Nematoda</taxon>
        <taxon>Chromadorea</taxon>
        <taxon>Rhabditida</taxon>
        <taxon>Tylenchina</taxon>
        <taxon>Tylenchomorpha</taxon>
        <taxon>Sphaerularioidea</taxon>
        <taxon>Anguinidae</taxon>
        <taxon>Anguininae</taxon>
        <taxon>Ditylenchus</taxon>
    </lineage>
</organism>
<dbReference type="AlphaFoldDB" id="A0A915EA72"/>
<dbReference type="Gene3D" id="3.30.420.10">
    <property type="entry name" value="Ribonuclease H-like superfamily/Ribonuclease H"/>
    <property type="match status" value="1"/>
</dbReference>
<dbReference type="Pfam" id="PF00487">
    <property type="entry name" value="FA_desaturase"/>
    <property type="match status" value="1"/>
</dbReference>
<proteinExistence type="predicted"/>
<dbReference type="GO" id="GO:0046513">
    <property type="term" value="P:ceramide biosynthetic process"/>
    <property type="evidence" value="ECO:0007669"/>
    <property type="project" value="TreeGrafter"/>
</dbReference>
<reference evidence="4" key="1">
    <citation type="submission" date="2022-11" db="UniProtKB">
        <authorList>
            <consortium name="WormBaseParasite"/>
        </authorList>
    </citation>
    <scope>IDENTIFICATION</scope>
</reference>
<evidence type="ECO:0000259" key="2">
    <source>
        <dbReference type="Pfam" id="PF01612"/>
    </source>
</evidence>
<dbReference type="Proteomes" id="UP000887574">
    <property type="component" value="Unplaced"/>
</dbReference>
<dbReference type="InterPro" id="IPR012337">
    <property type="entry name" value="RNaseH-like_sf"/>
</dbReference>
<dbReference type="GO" id="GO:0006139">
    <property type="term" value="P:nucleobase-containing compound metabolic process"/>
    <property type="evidence" value="ECO:0007669"/>
    <property type="project" value="InterPro"/>
</dbReference>
<name>A0A915EA72_9BILA</name>
<dbReference type="GO" id="GO:0016020">
    <property type="term" value="C:membrane"/>
    <property type="evidence" value="ECO:0007669"/>
    <property type="project" value="GOC"/>
</dbReference>
<dbReference type="Pfam" id="PF01612">
    <property type="entry name" value="DNA_pol_A_exo1"/>
    <property type="match status" value="1"/>
</dbReference>
<feature type="domain" description="3'-5' exonuclease" evidence="2">
    <location>
        <begin position="523"/>
        <end position="637"/>
    </location>
</feature>
<dbReference type="SUPFAM" id="SSF53098">
    <property type="entry name" value="Ribonuclease H-like"/>
    <property type="match status" value="1"/>
</dbReference>
<keyword evidence="3" id="KW-1185">Reference proteome</keyword>
<evidence type="ECO:0000259" key="1">
    <source>
        <dbReference type="Pfam" id="PF00487"/>
    </source>
</evidence>
<dbReference type="InterPro" id="IPR005804">
    <property type="entry name" value="FA_desaturase_dom"/>
</dbReference>
<dbReference type="InterPro" id="IPR002562">
    <property type="entry name" value="3'-5'_exonuclease_dom"/>
</dbReference>
<dbReference type="GO" id="GO:0003676">
    <property type="term" value="F:nucleic acid binding"/>
    <property type="evidence" value="ECO:0007669"/>
    <property type="project" value="InterPro"/>
</dbReference>
<feature type="domain" description="Fatty acid desaturase" evidence="1">
    <location>
        <begin position="10"/>
        <end position="68"/>
    </location>
</feature>
<dbReference type="InterPro" id="IPR036397">
    <property type="entry name" value="RNaseH_sf"/>
</dbReference>
<dbReference type="PANTHER" id="PTHR12879:SF8">
    <property type="entry name" value="SPHINGOLIPID DELTA(4)-DESATURASE DES1"/>
    <property type="match status" value="1"/>
</dbReference>